<name>A0A812KMS8_9DINO</name>
<proteinExistence type="predicted"/>
<dbReference type="AlphaFoldDB" id="A0A812KMS8"/>
<comment type="caution">
    <text evidence="1">The sequence shown here is derived from an EMBL/GenBank/DDBJ whole genome shotgun (WGS) entry which is preliminary data.</text>
</comment>
<organism evidence="1 2">
    <name type="scientific">Symbiodinium natans</name>
    <dbReference type="NCBI Taxonomy" id="878477"/>
    <lineage>
        <taxon>Eukaryota</taxon>
        <taxon>Sar</taxon>
        <taxon>Alveolata</taxon>
        <taxon>Dinophyceae</taxon>
        <taxon>Suessiales</taxon>
        <taxon>Symbiodiniaceae</taxon>
        <taxon>Symbiodinium</taxon>
    </lineage>
</organism>
<gene>
    <name evidence="1" type="ORF">SNAT2548_LOCUS9453</name>
</gene>
<keyword evidence="2" id="KW-1185">Reference proteome</keyword>
<dbReference type="EMBL" id="CAJNDS010000736">
    <property type="protein sequence ID" value="CAE7231125.1"/>
    <property type="molecule type" value="Genomic_DNA"/>
</dbReference>
<sequence length="359" mass="38110">MPSLLQPVCTRAWQLGSQRKIASWQRELASIWHGKGCLPSRAAAVRKVKLGRQAGHRKIVAFTWLQQLRSVASPASAQSHQAASGAAATVARSSLALEAWLVAADAEAGSAATFDFTTSQCEQLSKEPGALAIPDGRSRSLWAATLAPSHTAGWPTLFEQEWQDRSRSVHNKGRPNTLHLLPTAGPRKIGLQQNFLLKELGAAPYWAPSSLSLCSTRCPAATGARRALPARALIKRSPLNACTGVPNALHLLPTAGPRGNGLEQNRTTPLCCCSTQLEHGVVGSAGQLGTQRHQASFVTVSPGVSCAAAHAYHGSPSHCAGLLVLVENVPARMAGCCSTGWCRGGSQSTYRTRSKKELW</sequence>
<reference evidence="1" key="1">
    <citation type="submission" date="2021-02" db="EMBL/GenBank/DDBJ databases">
        <authorList>
            <person name="Dougan E. K."/>
            <person name="Rhodes N."/>
            <person name="Thang M."/>
            <person name="Chan C."/>
        </authorList>
    </citation>
    <scope>NUCLEOTIDE SEQUENCE</scope>
</reference>
<accession>A0A812KMS8</accession>
<evidence type="ECO:0000313" key="1">
    <source>
        <dbReference type="EMBL" id="CAE7231125.1"/>
    </source>
</evidence>
<protein>
    <submittedName>
        <fullName evidence="1">Uncharacterized protein</fullName>
    </submittedName>
</protein>
<dbReference type="Proteomes" id="UP000604046">
    <property type="component" value="Unassembled WGS sequence"/>
</dbReference>
<evidence type="ECO:0000313" key="2">
    <source>
        <dbReference type="Proteomes" id="UP000604046"/>
    </source>
</evidence>